<comment type="similarity">
    <text evidence="2">Belongs to the bHLH protein family.</text>
</comment>
<dbReference type="GO" id="GO:0006355">
    <property type="term" value="P:regulation of DNA-templated transcription"/>
    <property type="evidence" value="ECO:0007669"/>
    <property type="project" value="UniProtKB-ARBA"/>
</dbReference>
<dbReference type="FunFam" id="4.10.280.10:FF:000022">
    <property type="entry name" value="Basic helix-loop-helix transcription factor"/>
    <property type="match status" value="1"/>
</dbReference>
<dbReference type="Gene3D" id="4.10.280.10">
    <property type="entry name" value="Helix-loop-helix DNA-binding domain"/>
    <property type="match status" value="1"/>
</dbReference>
<protein>
    <recommendedName>
        <fullName evidence="8">BHLH domain-containing protein</fullName>
    </recommendedName>
</protein>
<keyword evidence="5" id="KW-0804">Transcription</keyword>
<keyword evidence="3" id="KW-0805">Transcription regulation</keyword>
<keyword evidence="6" id="KW-0539">Nucleus</keyword>
<evidence type="ECO:0000256" key="6">
    <source>
        <dbReference type="ARBA" id="ARBA00023242"/>
    </source>
</evidence>
<keyword evidence="10" id="KW-1185">Reference proteome</keyword>
<keyword evidence="4" id="KW-0238">DNA-binding</keyword>
<dbReference type="PANTHER" id="PTHR16223">
    <property type="entry name" value="TRANSCRIPTION FACTOR BHLH83-RELATED"/>
    <property type="match status" value="1"/>
</dbReference>
<dbReference type="EMBL" id="OZ075115">
    <property type="protein sequence ID" value="CAL5061873.1"/>
    <property type="molecule type" value="Genomic_DNA"/>
</dbReference>
<dbReference type="AlphaFoldDB" id="A0ABC9ESI8"/>
<feature type="domain" description="BHLH" evidence="8">
    <location>
        <begin position="248"/>
        <end position="297"/>
    </location>
</feature>
<dbReference type="InterPro" id="IPR036638">
    <property type="entry name" value="HLH_DNA-bd_sf"/>
</dbReference>
<evidence type="ECO:0000256" key="1">
    <source>
        <dbReference type="ARBA" id="ARBA00004123"/>
    </source>
</evidence>
<accession>A0ABC9ESI8</accession>
<dbReference type="InterPro" id="IPR011598">
    <property type="entry name" value="bHLH_dom"/>
</dbReference>
<dbReference type="CDD" id="cd11454">
    <property type="entry name" value="bHLH_AtIND_like"/>
    <property type="match status" value="1"/>
</dbReference>
<evidence type="ECO:0000256" key="7">
    <source>
        <dbReference type="SAM" id="MobiDB-lite"/>
    </source>
</evidence>
<dbReference type="GO" id="GO:0005634">
    <property type="term" value="C:nucleus"/>
    <property type="evidence" value="ECO:0007669"/>
    <property type="project" value="UniProtKB-SubCell"/>
</dbReference>
<reference evidence="10" key="1">
    <citation type="submission" date="2024-06" db="EMBL/GenBank/DDBJ databases">
        <authorList>
            <person name="Ryan C."/>
        </authorList>
    </citation>
    <scope>NUCLEOTIDE SEQUENCE [LARGE SCALE GENOMIC DNA]</scope>
</reference>
<evidence type="ECO:0000256" key="3">
    <source>
        <dbReference type="ARBA" id="ARBA00023015"/>
    </source>
</evidence>
<evidence type="ECO:0000313" key="9">
    <source>
        <dbReference type="EMBL" id="CAL5061873.1"/>
    </source>
</evidence>
<dbReference type="SMART" id="SM00353">
    <property type="entry name" value="HLH"/>
    <property type="match status" value="1"/>
</dbReference>
<feature type="compositionally biased region" description="Basic residues" evidence="7">
    <location>
        <begin position="180"/>
        <end position="199"/>
    </location>
</feature>
<dbReference type="Pfam" id="PF00010">
    <property type="entry name" value="HLH"/>
    <property type="match status" value="1"/>
</dbReference>
<feature type="region of interest" description="Disordered" evidence="7">
    <location>
        <begin position="162"/>
        <end position="252"/>
    </location>
</feature>
<name>A0ABC9ESI8_9POAL</name>
<dbReference type="PROSITE" id="PS50888">
    <property type="entry name" value="BHLH"/>
    <property type="match status" value="1"/>
</dbReference>
<evidence type="ECO:0000256" key="4">
    <source>
        <dbReference type="ARBA" id="ARBA00023125"/>
    </source>
</evidence>
<dbReference type="GO" id="GO:0003677">
    <property type="term" value="F:DNA binding"/>
    <property type="evidence" value="ECO:0007669"/>
    <property type="project" value="UniProtKB-KW"/>
</dbReference>
<evidence type="ECO:0000259" key="8">
    <source>
        <dbReference type="PROSITE" id="PS50888"/>
    </source>
</evidence>
<proteinExistence type="inferred from homology"/>
<dbReference type="InterPro" id="IPR045843">
    <property type="entry name" value="IND-like"/>
</dbReference>
<sequence length="341" mass="37492">MKLSSTKGATCTAAPYKYPLQAHGWSSSPSVSPCLEPSHITEMESSYTSSAPSMETDMMAQFLGADGHCFTYEHVDESMEALAALFLPSLDTDSNSSSSCLNYDVPPQCWPQPGHSSTVTSLLDPAQNFESFEFPAMDPLLPTDFKSPYDIPYFTEDLSPLHGNHSSSIEEEAANDVPATKKRKSSAAIKASKKTKKAVKKDYLSNEDGSNTFVDAQSSSSCTSEEGNLEGNMNSSSKKNVTRASRGEATDPQSLYARKRRERINERLRILQNLVPNGTKVDISTMLEEAAQYVKFLQLQIKLLSSDDMWMYAPIAYNGINISNIDLNISNIDLNICSLQK</sequence>
<organism evidence="9 10">
    <name type="scientific">Urochloa decumbens</name>
    <dbReference type="NCBI Taxonomy" id="240449"/>
    <lineage>
        <taxon>Eukaryota</taxon>
        <taxon>Viridiplantae</taxon>
        <taxon>Streptophyta</taxon>
        <taxon>Embryophyta</taxon>
        <taxon>Tracheophyta</taxon>
        <taxon>Spermatophyta</taxon>
        <taxon>Magnoliopsida</taxon>
        <taxon>Liliopsida</taxon>
        <taxon>Poales</taxon>
        <taxon>Poaceae</taxon>
        <taxon>PACMAD clade</taxon>
        <taxon>Panicoideae</taxon>
        <taxon>Panicodae</taxon>
        <taxon>Paniceae</taxon>
        <taxon>Melinidinae</taxon>
        <taxon>Urochloa</taxon>
    </lineage>
</organism>
<dbReference type="Proteomes" id="UP001497457">
    <property type="component" value="Chromosome 5rd"/>
</dbReference>
<gene>
    <name evidence="9" type="ORF">URODEC1_LOCUS97973</name>
</gene>
<feature type="compositionally biased region" description="Polar residues" evidence="7">
    <location>
        <begin position="207"/>
        <end position="243"/>
    </location>
</feature>
<reference evidence="9 10" key="2">
    <citation type="submission" date="2024-10" db="EMBL/GenBank/DDBJ databases">
        <authorList>
            <person name="Ryan C."/>
        </authorList>
    </citation>
    <scope>NUCLEOTIDE SEQUENCE [LARGE SCALE GENOMIC DNA]</scope>
</reference>
<dbReference type="PANTHER" id="PTHR16223:SF274">
    <property type="entry name" value="TRANSCRIPTION FACTOR BHLH84"/>
    <property type="match status" value="1"/>
</dbReference>
<comment type="subcellular location">
    <subcellularLocation>
        <location evidence="1">Nucleus</location>
    </subcellularLocation>
</comment>
<dbReference type="SUPFAM" id="SSF47459">
    <property type="entry name" value="HLH, helix-loop-helix DNA-binding domain"/>
    <property type="match status" value="1"/>
</dbReference>
<evidence type="ECO:0000256" key="5">
    <source>
        <dbReference type="ARBA" id="ARBA00023163"/>
    </source>
</evidence>
<evidence type="ECO:0000313" key="10">
    <source>
        <dbReference type="Proteomes" id="UP001497457"/>
    </source>
</evidence>
<evidence type="ECO:0000256" key="2">
    <source>
        <dbReference type="ARBA" id="ARBA00005510"/>
    </source>
</evidence>